<evidence type="ECO:0000313" key="2">
    <source>
        <dbReference type="Proteomes" id="UP001273209"/>
    </source>
</evidence>
<name>A0AAE1LY96_9HYPO</name>
<reference evidence="1" key="1">
    <citation type="submission" date="2023-11" db="EMBL/GenBank/DDBJ databases">
        <title>The genome sequences of three competitors of mushroom-forming fungi.</title>
        <authorList>
            <person name="Beijen E."/>
            <person name="Ohm R.A."/>
        </authorList>
    </citation>
    <scope>NUCLEOTIDE SEQUENCE</scope>
    <source>
        <strain evidence="1">CBS 100526</strain>
    </source>
</reference>
<gene>
    <name evidence="1" type="ORF">Triagg1_10278</name>
</gene>
<comment type="caution">
    <text evidence="1">The sequence shown here is derived from an EMBL/GenBank/DDBJ whole genome shotgun (WGS) entry which is preliminary data.</text>
</comment>
<evidence type="ECO:0000313" key="1">
    <source>
        <dbReference type="EMBL" id="KAK4061569.1"/>
    </source>
</evidence>
<organism evidence="1 2">
    <name type="scientific">Trichoderma aggressivum f. europaeum</name>
    <dbReference type="NCBI Taxonomy" id="173218"/>
    <lineage>
        <taxon>Eukaryota</taxon>
        <taxon>Fungi</taxon>
        <taxon>Dikarya</taxon>
        <taxon>Ascomycota</taxon>
        <taxon>Pezizomycotina</taxon>
        <taxon>Sordariomycetes</taxon>
        <taxon>Hypocreomycetidae</taxon>
        <taxon>Hypocreales</taxon>
        <taxon>Hypocreaceae</taxon>
        <taxon>Trichoderma</taxon>
    </lineage>
</organism>
<dbReference type="RefSeq" id="XP_062750769.1">
    <property type="nucleotide sequence ID" value="XM_062894332.1"/>
</dbReference>
<dbReference type="Proteomes" id="UP001273209">
    <property type="component" value="Unassembled WGS sequence"/>
</dbReference>
<sequence length="155" mass="17319">MNKPAKTLSRHRLNLFYMDKRNVELFIIKPLLQEEKPLCQHICPAKSQLFASLNFVRISTKKNMANWLGGSGSAKELRRKSQLASSMSRMNRSSKIFGNVETIQSVGSNDSAKFVKSVAESIESVVESTVESVESVDSFRDDWGNLFGVIFGNGI</sequence>
<protein>
    <submittedName>
        <fullName evidence="1">Uncharacterized protein</fullName>
    </submittedName>
</protein>
<accession>A0AAE1LY96</accession>
<dbReference type="AlphaFoldDB" id="A0AAE1LY96"/>
<dbReference type="GeneID" id="87914236"/>
<dbReference type="EMBL" id="JAWRVG010000069">
    <property type="protein sequence ID" value="KAK4061569.1"/>
    <property type="molecule type" value="Genomic_DNA"/>
</dbReference>
<proteinExistence type="predicted"/>
<keyword evidence="2" id="KW-1185">Reference proteome</keyword>